<dbReference type="AlphaFoldDB" id="A0A1I1KW48"/>
<dbReference type="PROSITE" id="PS51257">
    <property type="entry name" value="PROKAR_LIPOPROTEIN"/>
    <property type="match status" value="1"/>
</dbReference>
<dbReference type="STRING" id="927664.SAMN05421780_107214"/>
<evidence type="ECO:0000256" key="2">
    <source>
        <dbReference type="SAM" id="MobiDB-lite"/>
    </source>
</evidence>
<reference evidence="4 5" key="1">
    <citation type="submission" date="2016-10" db="EMBL/GenBank/DDBJ databases">
        <authorList>
            <person name="de Groot N.N."/>
        </authorList>
    </citation>
    <scope>NUCLEOTIDE SEQUENCE [LARGE SCALE GENOMIC DNA]</scope>
    <source>
        <strain evidence="4 5">DSM 6793</strain>
    </source>
</reference>
<dbReference type="InterPro" id="IPR032812">
    <property type="entry name" value="SbsA_Ig"/>
</dbReference>
<dbReference type="Pfam" id="PF13205">
    <property type="entry name" value="Big_5"/>
    <property type="match status" value="1"/>
</dbReference>
<keyword evidence="1" id="KW-0732">Signal</keyword>
<evidence type="ECO:0000313" key="5">
    <source>
        <dbReference type="Proteomes" id="UP000199514"/>
    </source>
</evidence>
<feature type="region of interest" description="Disordered" evidence="2">
    <location>
        <begin position="26"/>
        <end position="47"/>
    </location>
</feature>
<evidence type="ECO:0000313" key="4">
    <source>
        <dbReference type="EMBL" id="SFC64502.1"/>
    </source>
</evidence>
<feature type="domain" description="SbsA Ig-like" evidence="3">
    <location>
        <begin position="34"/>
        <end position="134"/>
    </location>
</feature>
<evidence type="ECO:0000259" key="3">
    <source>
        <dbReference type="Pfam" id="PF13205"/>
    </source>
</evidence>
<organism evidence="4 5">
    <name type="scientific">Flexibacter flexilis DSM 6793</name>
    <dbReference type="NCBI Taxonomy" id="927664"/>
    <lineage>
        <taxon>Bacteria</taxon>
        <taxon>Pseudomonadati</taxon>
        <taxon>Bacteroidota</taxon>
        <taxon>Cytophagia</taxon>
        <taxon>Cytophagales</taxon>
        <taxon>Flexibacteraceae</taxon>
        <taxon>Flexibacter</taxon>
    </lineage>
</organism>
<protein>
    <submittedName>
        <fullName evidence="4">Ig-like domain-containing protein</fullName>
    </submittedName>
</protein>
<keyword evidence="5" id="KW-1185">Reference proteome</keyword>
<accession>A0A1I1KW48</accession>
<dbReference type="EMBL" id="FOLE01000007">
    <property type="protein sequence ID" value="SFC64502.1"/>
    <property type="molecule type" value="Genomic_DNA"/>
</dbReference>
<dbReference type="RefSeq" id="WP_091513530.1">
    <property type="nucleotide sequence ID" value="NZ_FOLE01000007.1"/>
</dbReference>
<name>A0A1I1KW48_9BACT</name>
<gene>
    <name evidence="4" type="ORF">SAMN05421780_107214</name>
</gene>
<dbReference type="OrthoDB" id="9809989at2"/>
<sequence>MYVPIKKHLSTALLSGALLSGCASVKPPTGGPKDEKAPVLTESNPANNSTNFKGKVVKLEFDEDVELNNLNTQLLITPYMNNNYTTHIKRNVLTLTFEKELPPNTTISLNFREGIKDIHEATNKTKDLKLAFSTGNSIDSLQWNGQILDFQTQKPQANTLVALYKLSDTLNIRKQAPYYIGRSNDAGQFDIANIAAGEYFACAFDDKNNNYKYDERTESIGFLSENLKIQKNESSEISLFMNDNTAPRFLRTRNVGKSVVFSFSEGLTYIQAAANPNTVFDQSEDKADIRMYPQNVDKLSKDSVEIGFTVRDSSDNQLVVKKRVLFDVNGNVDKTTTLSTKPERNSVITPYQTIEIAYASPITDSSFLQKVTVNPDSAGWKATKARLSGSKNTLIISNLPVFKKDISLIVPPVKLIKGNSTKADTLHYTPAIETNFGIIGGQVTSADKDFILELVSEDFKVVQSVRNAKKFRFTYVPAGKYRLRLIVDKNQNGRWDAGSLDKKTQPEKVVIHKEVINLKANWELEDFKL</sequence>
<evidence type="ECO:0000256" key="1">
    <source>
        <dbReference type="ARBA" id="ARBA00022729"/>
    </source>
</evidence>
<dbReference type="Proteomes" id="UP000199514">
    <property type="component" value="Unassembled WGS sequence"/>
</dbReference>
<proteinExistence type="predicted"/>